<keyword evidence="6" id="KW-1185">Reference proteome</keyword>
<dbReference type="Pfam" id="PF13419">
    <property type="entry name" value="HAD_2"/>
    <property type="match status" value="1"/>
</dbReference>
<comment type="pathway">
    <text evidence="2">Organic acid metabolism; glycolate biosynthesis; glycolate from 2-phosphoglycolate: step 1/1.</text>
</comment>
<evidence type="ECO:0000313" key="6">
    <source>
        <dbReference type="Proteomes" id="UP000017148"/>
    </source>
</evidence>
<dbReference type="GO" id="GO:0005829">
    <property type="term" value="C:cytosol"/>
    <property type="evidence" value="ECO:0007669"/>
    <property type="project" value="TreeGrafter"/>
</dbReference>
<dbReference type="GO" id="GO:0008967">
    <property type="term" value="F:phosphoglycolate phosphatase activity"/>
    <property type="evidence" value="ECO:0007669"/>
    <property type="project" value="UniProtKB-EC"/>
</dbReference>
<dbReference type="InterPro" id="IPR050155">
    <property type="entry name" value="HAD-like_hydrolase_sf"/>
</dbReference>
<dbReference type="eggNOG" id="COG0546">
    <property type="taxonomic scope" value="Bacteria"/>
</dbReference>
<dbReference type="SFLD" id="SFLDS00003">
    <property type="entry name" value="Haloacid_Dehalogenase"/>
    <property type="match status" value="1"/>
</dbReference>
<comment type="caution">
    <text evidence="5">The sequence shown here is derived from an EMBL/GenBank/DDBJ whole genome shotgun (WGS) entry which is preliminary data.</text>
</comment>
<evidence type="ECO:0000256" key="2">
    <source>
        <dbReference type="ARBA" id="ARBA00004818"/>
    </source>
</evidence>
<dbReference type="OrthoDB" id="9807630at2"/>
<sequence length="213" mass="24289">MKEYDLYLFDCDGTILDTSELICKSYEFLCTRYGRPFNAQEVQRSIGIPLRRQMEFLFGPMSDTHYDTLQKEFMEYQYAHADSLLRVFPGVRDTLLQLTKHNKHLSIVTSRRRASLLRYLEFVSLKDLFEYCITPEDTALPKPAPDPVKKALSYYPPSTAVFIGDSSVDIQSGTQAGIETVFVRWNKTSLPTGCIPTTTIDTPQELLFSGASQ</sequence>
<dbReference type="InterPro" id="IPR041492">
    <property type="entry name" value="HAD_2"/>
</dbReference>
<dbReference type="SUPFAM" id="SSF56784">
    <property type="entry name" value="HAD-like"/>
    <property type="match status" value="1"/>
</dbReference>
<comment type="catalytic activity">
    <reaction evidence="1">
        <text>2-phosphoglycolate + H2O = glycolate + phosphate</text>
        <dbReference type="Rhea" id="RHEA:14369"/>
        <dbReference type="ChEBI" id="CHEBI:15377"/>
        <dbReference type="ChEBI" id="CHEBI:29805"/>
        <dbReference type="ChEBI" id="CHEBI:43474"/>
        <dbReference type="ChEBI" id="CHEBI:58033"/>
        <dbReference type="EC" id="3.1.3.18"/>
    </reaction>
</comment>
<proteinExistence type="inferred from homology"/>
<dbReference type="Gene3D" id="1.10.150.240">
    <property type="entry name" value="Putative phosphatase, domain 2"/>
    <property type="match status" value="1"/>
</dbReference>
<dbReference type="InterPro" id="IPR023198">
    <property type="entry name" value="PGP-like_dom2"/>
</dbReference>
<dbReference type="InterPro" id="IPR023214">
    <property type="entry name" value="HAD_sf"/>
</dbReference>
<accession>U7D9P9</accession>
<evidence type="ECO:0000256" key="3">
    <source>
        <dbReference type="ARBA" id="ARBA00006171"/>
    </source>
</evidence>
<dbReference type="Proteomes" id="UP000017148">
    <property type="component" value="Unassembled WGS sequence"/>
</dbReference>
<protein>
    <recommendedName>
        <fullName evidence="4">phosphoglycolate phosphatase</fullName>
        <ecNumber evidence="4">3.1.3.18</ecNumber>
    </recommendedName>
</protein>
<organism evidence="5 6">
    <name type="scientific">Chitinivibrio alkaliphilus ACht1</name>
    <dbReference type="NCBI Taxonomy" id="1313304"/>
    <lineage>
        <taxon>Bacteria</taxon>
        <taxon>Pseudomonadati</taxon>
        <taxon>Fibrobacterota</taxon>
        <taxon>Chitinivibrionia</taxon>
        <taxon>Chitinivibrionales</taxon>
        <taxon>Chitinivibrionaceae</taxon>
        <taxon>Chitinivibrio</taxon>
    </lineage>
</organism>
<evidence type="ECO:0000313" key="5">
    <source>
        <dbReference type="EMBL" id="ERP31812.1"/>
    </source>
</evidence>
<dbReference type="Gene3D" id="3.40.50.1000">
    <property type="entry name" value="HAD superfamily/HAD-like"/>
    <property type="match status" value="1"/>
</dbReference>
<dbReference type="SFLD" id="SFLDG01129">
    <property type="entry name" value="C1.5:_HAD__Beta-PGM__Phosphata"/>
    <property type="match status" value="1"/>
</dbReference>
<evidence type="ECO:0000256" key="1">
    <source>
        <dbReference type="ARBA" id="ARBA00000830"/>
    </source>
</evidence>
<dbReference type="NCBIfam" id="TIGR01509">
    <property type="entry name" value="HAD-SF-IA-v3"/>
    <property type="match status" value="1"/>
</dbReference>
<dbReference type="EMBL" id="ASJR01000009">
    <property type="protein sequence ID" value="ERP31812.1"/>
    <property type="molecule type" value="Genomic_DNA"/>
</dbReference>
<dbReference type="InterPro" id="IPR006439">
    <property type="entry name" value="HAD-SF_hydro_IA"/>
</dbReference>
<dbReference type="PANTHER" id="PTHR43434">
    <property type="entry name" value="PHOSPHOGLYCOLATE PHOSPHATASE"/>
    <property type="match status" value="1"/>
</dbReference>
<dbReference type="STRING" id="1313304.CALK_1258"/>
<evidence type="ECO:0000256" key="4">
    <source>
        <dbReference type="ARBA" id="ARBA00013078"/>
    </source>
</evidence>
<dbReference type="PANTHER" id="PTHR43434:SF1">
    <property type="entry name" value="PHOSPHOGLYCOLATE PHOSPHATASE"/>
    <property type="match status" value="1"/>
</dbReference>
<dbReference type="GO" id="GO:0006281">
    <property type="term" value="P:DNA repair"/>
    <property type="evidence" value="ECO:0007669"/>
    <property type="project" value="TreeGrafter"/>
</dbReference>
<dbReference type="EC" id="3.1.3.18" evidence="4"/>
<dbReference type="AlphaFoldDB" id="U7D9P9"/>
<comment type="similarity">
    <text evidence="3">Belongs to the HAD-like hydrolase superfamily. CbbY/CbbZ/Gph/YieH family.</text>
</comment>
<name>U7D9P9_9BACT</name>
<dbReference type="RefSeq" id="WP_022636731.1">
    <property type="nucleotide sequence ID" value="NZ_ASJR01000009.1"/>
</dbReference>
<keyword evidence="5" id="KW-0378">Hydrolase</keyword>
<gene>
    <name evidence="5" type="ORF">CALK_1258</name>
</gene>
<dbReference type="InterPro" id="IPR036412">
    <property type="entry name" value="HAD-like_sf"/>
</dbReference>
<reference evidence="5 6" key="1">
    <citation type="journal article" date="2013" name="Environ. Microbiol.">
        <title>Genome analysis of Chitinivibrio alkaliphilus gen. nov., sp. nov., a novel extremely haloalkaliphilic anaerobic chitinolytic bacterium from the candidate phylum Termite Group 3.</title>
        <authorList>
            <person name="Sorokin D.Y."/>
            <person name="Gumerov V.M."/>
            <person name="Rakitin A.L."/>
            <person name="Beletsky A.V."/>
            <person name="Damste J.S."/>
            <person name="Muyzer G."/>
            <person name="Mardanov A.V."/>
            <person name="Ravin N.V."/>
        </authorList>
    </citation>
    <scope>NUCLEOTIDE SEQUENCE [LARGE SCALE GENOMIC DNA]</scope>
    <source>
        <strain evidence="5 6">ACht1</strain>
    </source>
</reference>